<organism evidence="1 2">
    <name type="scientific">Liparis tanakae</name>
    <name type="common">Tanaka's snailfish</name>
    <dbReference type="NCBI Taxonomy" id="230148"/>
    <lineage>
        <taxon>Eukaryota</taxon>
        <taxon>Metazoa</taxon>
        <taxon>Chordata</taxon>
        <taxon>Craniata</taxon>
        <taxon>Vertebrata</taxon>
        <taxon>Euteleostomi</taxon>
        <taxon>Actinopterygii</taxon>
        <taxon>Neopterygii</taxon>
        <taxon>Teleostei</taxon>
        <taxon>Neoteleostei</taxon>
        <taxon>Acanthomorphata</taxon>
        <taxon>Eupercaria</taxon>
        <taxon>Perciformes</taxon>
        <taxon>Cottioidei</taxon>
        <taxon>Cottales</taxon>
        <taxon>Liparidae</taxon>
        <taxon>Liparis</taxon>
    </lineage>
</organism>
<dbReference type="EMBL" id="SRLO01000160">
    <property type="protein sequence ID" value="TNN70647.1"/>
    <property type="molecule type" value="Genomic_DNA"/>
</dbReference>
<accession>A0A4Z2HY59</accession>
<evidence type="ECO:0000313" key="1">
    <source>
        <dbReference type="EMBL" id="TNN70647.1"/>
    </source>
</evidence>
<dbReference type="AlphaFoldDB" id="A0A4Z2HY59"/>
<dbReference type="Proteomes" id="UP000314294">
    <property type="component" value="Unassembled WGS sequence"/>
</dbReference>
<comment type="caution">
    <text evidence="1">The sequence shown here is derived from an EMBL/GenBank/DDBJ whole genome shotgun (WGS) entry which is preliminary data.</text>
</comment>
<gene>
    <name evidence="1" type="ORF">EYF80_019084</name>
</gene>
<protein>
    <submittedName>
        <fullName evidence="1">Uncharacterized protein</fullName>
    </submittedName>
</protein>
<proteinExistence type="predicted"/>
<keyword evidence="2" id="KW-1185">Reference proteome</keyword>
<reference evidence="1 2" key="1">
    <citation type="submission" date="2019-03" db="EMBL/GenBank/DDBJ databases">
        <title>First draft genome of Liparis tanakae, snailfish: a comprehensive survey of snailfish specific genes.</title>
        <authorList>
            <person name="Kim W."/>
            <person name="Song I."/>
            <person name="Jeong J.-H."/>
            <person name="Kim D."/>
            <person name="Kim S."/>
            <person name="Ryu S."/>
            <person name="Song J.Y."/>
            <person name="Lee S.K."/>
        </authorList>
    </citation>
    <scope>NUCLEOTIDE SEQUENCE [LARGE SCALE GENOMIC DNA]</scope>
    <source>
        <tissue evidence="1">Muscle</tissue>
    </source>
</reference>
<evidence type="ECO:0000313" key="2">
    <source>
        <dbReference type="Proteomes" id="UP000314294"/>
    </source>
</evidence>
<sequence>MPGVRRPSAQQHSKSCSAAVSISSAPWWCSGMGRMWNSWPPAAPFRQSLDAAEDVMLHNFQVVWIHEAHKLGVFQGVQQQLGDTSLVLLGCHLTHFGLQHKLVLPGAAQIVLDRLQLNFDVLRQRVIFSNSYSVLNLNESSEGLLGQFIIELFLEDLEL</sequence>
<name>A0A4Z2HY59_9TELE</name>